<evidence type="ECO:0000313" key="1">
    <source>
        <dbReference type="EMBL" id="KAH7989636.1"/>
    </source>
</evidence>
<reference evidence="1" key="1">
    <citation type="submission" date="2021-08" db="EMBL/GenBank/DDBJ databases">
        <title>The first chromosome-level gecko genome reveals the dynamic sex chromosomes of Neotropical dwarf geckos (Sphaerodactylidae: Sphaerodactylus).</title>
        <authorList>
            <person name="Pinto B.J."/>
            <person name="Keating S.E."/>
            <person name="Gamble T."/>
        </authorList>
    </citation>
    <scope>NUCLEOTIDE SEQUENCE</scope>
    <source>
        <strain evidence="1">TG3544</strain>
    </source>
</reference>
<sequence>MEKQIETLPVKGNRIPASACDGDYTPTRSGEAWEADNATETKGQVVPGEDLQIRSEQPLMLSPQRQFLSQLEPRNLIDLDLEELQCKKHSSKGSLEKTRIDNYTVSKCTAPNATIQIEDYEINKHSTRVIGQIMTRPSEGISWAQELMECAALEDRILEPDFELVPNDPTPQTAAKNNRTEGRDSRNGVDSRNKDLIHIGCAS</sequence>
<gene>
    <name evidence="1" type="ORF">K3G42_011996</name>
</gene>
<dbReference type="Proteomes" id="UP000827872">
    <property type="component" value="Linkage Group LG14"/>
</dbReference>
<organism evidence="1 2">
    <name type="scientific">Sphaerodactylus townsendi</name>
    <dbReference type="NCBI Taxonomy" id="933632"/>
    <lineage>
        <taxon>Eukaryota</taxon>
        <taxon>Metazoa</taxon>
        <taxon>Chordata</taxon>
        <taxon>Craniata</taxon>
        <taxon>Vertebrata</taxon>
        <taxon>Euteleostomi</taxon>
        <taxon>Lepidosauria</taxon>
        <taxon>Squamata</taxon>
        <taxon>Bifurcata</taxon>
        <taxon>Gekkota</taxon>
        <taxon>Sphaerodactylidae</taxon>
        <taxon>Sphaerodactylus</taxon>
    </lineage>
</organism>
<protein>
    <submittedName>
        <fullName evidence="1">Uncharacterized protein</fullName>
    </submittedName>
</protein>
<keyword evidence="2" id="KW-1185">Reference proteome</keyword>
<dbReference type="EMBL" id="CM037627">
    <property type="protein sequence ID" value="KAH7989636.1"/>
    <property type="molecule type" value="Genomic_DNA"/>
</dbReference>
<accession>A0ACB8EB97</accession>
<proteinExistence type="predicted"/>
<name>A0ACB8EB97_9SAUR</name>
<comment type="caution">
    <text evidence="1">The sequence shown here is derived from an EMBL/GenBank/DDBJ whole genome shotgun (WGS) entry which is preliminary data.</text>
</comment>
<evidence type="ECO:0000313" key="2">
    <source>
        <dbReference type="Proteomes" id="UP000827872"/>
    </source>
</evidence>